<dbReference type="Pfam" id="PF12697">
    <property type="entry name" value="Abhydrolase_6"/>
    <property type="match status" value="1"/>
</dbReference>
<dbReference type="InterPro" id="IPR000073">
    <property type="entry name" value="AB_hydrolase_1"/>
</dbReference>
<evidence type="ECO:0000313" key="2">
    <source>
        <dbReference type="EMBL" id="CDN46926.1"/>
    </source>
</evidence>
<dbReference type="eggNOG" id="COG0596">
    <property type="taxonomic scope" value="Bacteria"/>
</dbReference>
<dbReference type="RefSeq" id="WP_038584678.1">
    <property type="nucleotide sequence ID" value="NZ_HG938353.1"/>
</dbReference>
<sequence length="227" mass="24927">MSDSKLTFLIAHGAWTGGWSWERVLTRLHARGHRAYAPTLTGLCERKHLASPSVNLDTHIDDIVNEAVYKDLTDIVLVGHSYGGIVATGVVERMPERIRSIVYVEAFIPEDGMSFTDYDPEGDYSAPMTPVPKGPGGHMREEDELWAAPKATPQPSGTLRQKLKVTGAYQRVPKKTFIVATGWDGPFGQMSEKYRGASGWAVHELACGHDIPIDMPDELTALLIEAA</sequence>
<keyword evidence="3" id="KW-1185">Reference proteome</keyword>
<dbReference type="KEGG" id="ngg:RG540_CH07370"/>
<accession>A0A068SME0</accession>
<feature type="domain" description="AB hydrolase-1" evidence="1">
    <location>
        <begin position="9"/>
        <end position="220"/>
    </location>
</feature>
<dbReference type="EMBL" id="HG938353">
    <property type="protein sequence ID" value="CDN46926.1"/>
    <property type="molecule type" value="Genomic_DNA"/>
</dbReference>
<dbReference type="HOGENOM" id="CLU_046066_3_2_5"/>
<dbReference type="InterPro" id="IPR052897">
    <property type="entry name" value="Sec-Metab_Biosynth_Hydrolase"/>
</dbReference>
<proteinExistence type="predicted"/>
<dbReference type="InterPro" id="IPR029058">
    <property type="entry name" value="AB_hydrolase_fold"/>
</dbReference>
<reference evidence="3" key="1">
    <citation type="journal article" date="2014" name="BMC Genomics">
        <title>Genome sequencing of two Neorhizobium galegae strains reveals a noeT gene responsible for the unusual acetylation of the nodulation factors.</title>
        <authorList>
            <person name="Osterman J."/>
            <person name="Marsh J."/>
            <person name="Laine P.K."/>
            <person name="Zeng Z."/>
            <person name="Alatalo E."/>
            <person name="Sullivan J.T."/>
            <person name="Young J.P."/>
            <person name="Thomas-Oates J."/>
            <person name="Paulin L."/>
            <person name="Lindstrom K."/>
        </authorList>
    </citation>
    <scope>NUCLEOTIDE SEQUENCE [LARGE SCALE GENOMIC DNA]</scope>
    <source>
        <strain evidence="3">HAMBI 540</strain>
    </source>
</reference>
<dbReference type="GeneID" id="24257170"/>
<dbReference type="Proteomes" id="UP000028181">
    <property type="component" value="Chromosome I"/>
</dbReference>
<dbReference type="AlphaFoldDB" id="A0A068SME0"/>
<dbReference type="Gene3D" id="3.40.50.1820">
    <property type="entry name" value="alpha/beta hydrolase"/>
    <property type="match status" value="1"/>
</dbReference>
<dbReference type="PANTHER" id="PTHR37017:SF11">
    <property type="entry name" value="ESTERASE_LIPASE_THIOESTERASE DOMAIN-CONTAINING PROTEIN"/>
    <property type="match status" value="1"/>
</dbReference>
<dbReference type="OrthoDB" id="9814966at2"/>
<protein>
    <submittedName>
        <fullName evidence="2">Salicylate esterase</fullName>
    </submittedName>
</protein>
<dbReference type="SUPFAM" id="SSF53474">
    <property type="entry name" value="alpha/beta-Hydrolases"/>
    <property type="match status" value="1"/>
</dbReference>
<evidence type="ECO:0000259" key="1">
    <source>
        <dbReference type="Pfam" id="PF12697"/>
    </source>
</evidence>
<organism evidence="2 3">
    <name type="scientific">Neorhizobium galegae bv. orientalis str. HAMBI 540</name>
    <dbReference type="NCBI Taxonomy" id="1028800"/>
    <lineage>
        <taxon>Bacteria</taxon>
        <taxon>Pseudomonadati</taxon>
        <taxon>Pseudomonadota</taxon>
        <taxon>Alphaproteobacteria</taxon>
        <taxon>Hyphomicrobiales</taxon>
        <taxon>Rhizobiaceae</taxon>
        <taxon>Rhizobium/Agrobacterium group</taxon>
        <taxon>Neorhizobium</taxon>
    </lineage>
</organism>
<name>A0A068SME0_NEOGA</name>
<dbReference type="PANTHER" id="PTHR37017">
    <property type="entry name" value="AB HYDROLASE-1 DOMAIN-CONTAINING PROTEIN-RELATED"/>
    <property type="match status" value="1"/>
</dbReference>
<gene>
    <name evidence="2" type="ORF">RG540_CH07370</name>
</gene>
<evidence type="ECO:0000313" key="3">
    <source>
        <dbReference type="Proteomes" id="UP000028181"/>
    </source>
</evidence>
<dbReference type="PATRIC" id="fig|1028800.3.peg.743"/>